<organism evidence="8 9">
    <name type="scientific">Umbelopsis vinacea</name>
    <dbReference type="NCBI Taxonomy" id="44442"/>
    <lineage>
        <taxon>Eukaryota</taxon>
        <taxon>Fungi</taxon>
        <taxon>Fungi incertae sedis</taxon>
        <taxon>Mucoromycota</taxon>
        <taxon>Mucoromycotina</taxon>
        <taxon>Umbelopsidomycetes</taxon>
        <taxon>Umbelopsidales</taxon>
        <taxon>Umbelopsidaceae</taxon>
        <taxon>Umbelopsis</taxon>
    </lineage>
</organism>
<dbReference type="InterPro" id="IPR029039">
    <property type="entry name" value="Flavoprotein-like_sf"/>
</dbReference>
<evidence type="ECO:0000313" key="9">
    <source>
        <dbReference type="Proteomes" id="UP000612746"/>
    </source>
</evidence>
<dbReference type="NCBIfam" id="TIGR01755">
    <property type="entry name" value="flav_wrbA"/>
    <property type="match status" value="1"/>
</dbReference>
<evidence type="ECO:0000256" key="5">
    <source>
        <dbReference type="ARBA" id="ARBA00023136"/>
    </source>
</evidence>
<dbReference type="Pfam" id="PF01490">
    <property type="entry name" value="Aa_trans"/>
    <property type="match status" value="1"/>
</dbReference>
<feature type="transmembrane region" description="Helical" evidence="6">
    <location>
        <begin position="730"/>
        <end position="754"/>
    </location>
</feature>
<name>A0A8H7PQI0_9FUNG</name>
<dbReference type="PANTHER" id="PTHR30546:SF23">
    <property type="entry name" value="FLAVOPROTEIN-LIKE PROTEIN YCP4-RELATED"/>
    <property type="match status" value="1"/>
</dbReference>
<accession>A0A8H7PQI0</accession>
<gene>
    <name evidence="8" type="ORF">INT44_001473</name>
</gene>
<dbReference type="GO" id="GO:0003955">
    <property type="term" value="F:NAD(P)H dehydrogenase (quinone) activity"/>
    <property type="evidence" value="ECO:0007669"/>
    <property type="project" value="InterPro"/>
</dbReference>
<feature type="transmembrane region" description="Helical" evidence="6">
    <location>
        <begin position="577"/>
        <end position="594"/>
    </location>
</feature>
<evidence type="ECO:0000256" key="2">
    <source>
        <dbReference type="ARBA" id="ARBA00006961"/>
    </source>
</evidence>
<dbReference type="PANTHER" id="PTHR30546">
    <property type="entry name" value="FLAVODOXIN-RELATED PROTEIN WRBA-RELATED"/>
    <property type="match status" value="1"/>
</dbReference>
<dbReference type="PROSITE" id="PS50902">
    <property type="entry name" value="FLAVODOXIN_LIKE"/>
    <property type="match status" value="1"/>
</dbReference>
<dbReference type="FunFam" id="3.40.50.360:FF:000001">
    <property type="entry name" value="NAD(P)H dehydrogenase (Quinone) FQR1-like"/>
    <property type="match status" value="1"/>
</dbReference>
<dbReference type="InterPro" id="IPR008254">
    <property type="entry name" value="Flavodoxin/NO_synth"/>
</dbReference>
<feature type="transmembrane region" description="Helical" evidence="6">
    <location>
        <begin position="601"/>
        <end position="621"/>
    </location>
</feature>
<evidence type="ECO:0000256" key="3">
    <source>
        <dbReference type="ARBA" id="ARBA00022692"/>
    </source>
</evidence>
<feature type="transmembrane region" description="Helical" evidence="6">
    <location>
        <begin position="490"/>
        <end position="511"/>
    </location>
</feature>
<dbReference type="SUPFAM" id="SSF52218">
    <property type="entry name" value="Flavoproteins"/>
    <property type="match status" value="1"/>
</dbReference>
<dbReference type="Proteomes" id="UP000612746">
    <property type="component" value="Unassembled WGS sequence"/>
</dbReference>
<sequence>MPATVYIVIYSLYGHIYTLAQEVQKGLEASGVTTKLFQVAETLSDDVLQKMHAPPKPAIPVIKVDELTEPDGIIFGIPTRFGTMPAQIKALLDATGKLWATGALSGKFAGTFFSTASQHGGQETTALTTVTYFAHHAMIYVPFGFANAHLFDNTEVIGGSAYGAGTIANGDGSRAVSDKEKEIAKNQGENFGKVVSTFVNGRNDVPFDPTSVDSMPPAPEWHQAEEHDTTFHAPIPDEELVDIIQQHLILGGEPLTLTQSQSPFHRPINLASPRMDSDHNEIESFVTPFHLPGTAMTNDIYKMANHLVQRNLLRSRSLTDLLEYRKQDLHSDPALQNINKPGGFRRYFVHQHGSDLPSEDGYASPLQRYTSRMDQDNLDSPSEFKRTRHFLEFLAMAHIGIFDNFAGEDLEDTDDDVPVSDEEQARLLPVGNTQVAGSTNERTPLLRRKSSHMADKGTASETKAIFLLLKAFIGSGVLFLPRAFSNGGLLFSFISMWAMGAISLFSFLLLIECKDHVSGSYGDVGGALYGPWMRRLVLFSVSISQVSRFVAAGTTFIAENVQQVFAAVSHNAIRPSVESIVAITALLMIPLCLIRNIAKLSLSAVISDFLILFGLLTLLYYDVLNLFFTKDPEQEHRIITPGPGIYWFFNSAHFSVFVGTCVYSFEGVGLIIPIRDVMARKERFPFVLTLVMFLVACILSVIGSMGYLAFGSEVKTVALLNLPDGPLISTIQALYVIAILLSNVITIFPSIRIIEQAVFQSKTGKYNMAVKWQKNTLRTVVVIVTCLVAYGGASDLDKFVSFENSISKLCFSSSSGPLSLIFPPLFHLRAVPALPKWRYLADYTLIVFGTVIMFFTMYNTASQWAQGS</sequence>
<feature type="domain" description="Flavodoxin-like" evidence="7">
    <location>
        <begin position="5"/>
        <end position="191"/>
    </location>
</feature>
<keyword evidence="9" id="KW-1185">Reference proteome</keyword>
<feature type="transmembrane region" description="Helical" evidence="6">
    <location>
        <begin position="686"/>
        <end position="710"/>
    </location>
</feature>
<feature type="transmembrane region" description="Helical" evidence="6">
    <location>
        <begin position="775"/>
        <end position="793"/>
    </location>
</feature>
<protein>
    <recommendedName>
        <fullName evidence="7">Flavodoxin-like domain-containing protein</fullName>
    </recommendedName>
</protein>
<feature type="transmembrane region" description="Helical" evidence="6">
    <location>
        <begin position="536"/>
        <end position="557"/>
    </location>
</feature>
<reference evidence="8" key="1">
    <citation type="submission" date="2020-12" db="EMBL/GenBank/DDBJ databases">
        <title>Metabolic potential, ecology and presence of endohyphal bacteria is reflected in genomic diversity of Mucoromycotina.</title>
        <authorList>
            <person name="Muszewska A."/>
            <person name="Okrasinska A."/>
            <person name="Steczkiewicz K."/>
            <person name="Drgas O."/>
            <person name="Orlowska M."/>
            <person name="Perlinska-Lenart U."/>
            <person name="Aleksandrzak-Piekarczyk T."/>
            <person name="Szatraj K."/>
            <person name="Zielenkiewicz U."/>
            <person name="Pilsyk S."/>
            <person name="Malc E."/>
            <person name="Mieczkowski P."/>
            <person name="Kruszewska J.S."/>
            <person name="Biernat P."/>
            <person name="Pawlowska J."/>
        </authorList>
    </citation>
    <scope>NUCLEOTIDE SEQUENCE</scope>
    <source>
        <strain evidence="8">WA0000051536</strain>
    </source>
</reference>
<feature type="transmembrane region" description="Helical" evidence="6">
    <location>
        <begin position="652"/>
        <end position="674"/>
    </location>
</feature>
<keyword evidence="4 6" id="KW-1133">Transmembrane helix</keyword>
<keyword evidence="3 6" id="KW-0812">Transmembrane</keyword>
<dbReference type="GO" id="GO:0016020">
    <property type="term" value="C:membrane"/>
    <property type="evidence" value="ECO:0007669"/>
    <property type="project" value="UniProtKB-SubCell"/>
</dbReference>
<comment type="subcellular location">
    <subcellularLocation>
        <location evidence="1">Membrane</location>
    </subcellularLocation>
</comment>
<evidence type="ECO:0000256" key="4">
    <source>
        <dbReference type="ARBA" id="ARBA00022989"/>
    </source>
</evidence>
<dbReference type="AlphaFoldDB" id="A0A8H7PQI0"/>
<evidence type="ECO:0000259" key="7">
    <source>
        <dbReference type="PROSITE" id="PS50902"/>
    </source>
</evidence>
<keyword evidence="5 6" id="KW-0472">Membrane</keyword>
<evidence type="ECO:0000256" key="1">
    <source>
        <dbReference type="ARBA" id="ARBA00004370"/>
    </source>
</evidence>
<dbReference type="Pfam" id="PF03358">
    <property type="entry name" value="FMN_red"/>
    <property type="match status" value="1"/>
</dbReference>
<dbReference type="NCBIfam" id="NF002999">
    <property type="entry name" value="PRK03767.1"/>
    <property type="match status" value="1"/>
</dbReference>
<dbReference type="InterPro" id="IPR013057">
    <property type="entry name" value="AA_transpt_TM"/>
</dbReference>
<dbReference type="InterPro" id="IPR010089">
    <property type="entry name" value="Flavoprotein_WrbA-like"/>
</dbReference>
<evidence type="ECO:0000256" key="6">
    <source>
        <dbReference type="SAM" id="Phobius"/>
    </source>
</evidence>
<comment type="similarity">
    <text evidence="2">Belongs to the WrbA family.</text>
</comment>
<dbReference type="Gene3D" id="3.40.50.360">
    <property type="match status" value="1"/>
</dbReference>
<proteinExistence type="inferred from homology"/>
<feature type="transmembrane region" description="Helical" evidence="6">
    <location>
        <begin position="840"/>
        <end position="858"/>
    </location>
</feature>
<comment type="caution">
    <text evidence="8">The sequence shown here is derived from an EMBL/GenBank/DDBJ whole genome shotgun (WGS) entry which is preliminary data.</text>
</comment>
<dbReference type="EMBL" id="JAEPRA010000011">
    <property type="protein sequence ID" value="KAG2178323.1"/>
    <property type="molecule type" value="Genomic_DNA"/>
</dbReference>
<dbReference type="GO" id="GO:0010181">
    <property type="term" value="F:FMN binding"/>
    <property type="evidence" value="ECO:0007669"/>
    <property type="project" value="InterPro"/>
</dbReference>
<dbReference type="InterPro" id="IPR005025">
    <property type="entry name" value="FMN_Rdtase-like_dom"/>
</dbReference>
<evidence type="ECO:0000313" key="8">
    <source>
        <dbReference type="EMBL" id="KAG2178323.1"/>
    </source>
</evidence>
<dbReference type="OrthoDB" id="1684102at2759"/>